<dbReference type="AlphaFoldDB" id="Q2GRV8"/>
<evidence type="ECO:0000256" key="3">
    <source>
        <dbReference type="ARBA" id="ARBA00022989"/>
    </source>
</evidence>
<dbReference type="EMBL" id="CH408034">
    <property type="protein sequence ID" value="EAQ85282.1"/>
    <property type="molecule type" value="Genomic_DNA"/>
</dbReference>
<proteinExistence type="predicted"/>
<dbReference type="GeneID" id="4394949"/>
<keyword evidence="2 5" id="KW-0812">Transmembrane</keyword>
<organism evidence="6 7">
    <name type="scientific">Chaetomium globosum (strain ATCC 6205 / CBS 148.51 / DSM 1962 / NBRC 6347 / NRRL 1970)</name>
    <name type="common">Soil fungus</name>
    <dbReference type="NCBI Taxonomy" id="306901"/>
    <lineage>
        <taxon>Eukaryota</taxon>
        <taxon>Fungi</taxon>
        <taxon>Dikarya</taxon>
        <taxon>Ascomycota</taxon>
        <taxon>Pezizomycotina</taxon>
        <taxon>Sordariomycetes</taxon>
        <taxon>Sordariomycetidae</taxon>
        <taxon>Sordariales</taxon>
        <taxon>Chaetomiaceae</taxon>
        <taxon>Chaetomium</taxon>
    </lineage>
</organism>
<evidence type="ECO:0000256" key="4">
    <source>
        <dbReference type="ARBA" id="ARBA00023136"/>
    </source>
</evidence>
<dbReference type="GO" id="GO:0016020">
    <property type="term" value="C:membrane"/>
    <property type="evidence" value="ECO:0007669"/>
    <property type="project" value="UniProtKB-SubCell"/>
</dbReference>
<dbReference type="OrthoDB" id="5384040at2759"/>
<feature type="transmembrane region" description="Helical" evidence="5">
    <location>
        <begin position="69"/>
        <end position="88"/>
    </location>
</feature>
<dbReference type="OMA" id="SWECICF"/>
<evidence type="ECO:0000313" key="7">
    <source>
        <dbReference type="Proteomes" id="UP000001056"/>
    </source>
</evidence>
<dbReference type="STRING" id="306901.Q2GRV8"/>
<evidence type="ECO:0000256" key="1">
    <source>
        <dbReference type="ARBA" id="ARBA00004141"/>
    </source>
</evidence>
<reference evidence="7" key="1">
    <citation type="journal article" date="2015" name="Genome Announc.">
        <title>Draft genome sequence of the cellulolytic fungus Chaetomium globosum.</title>
        <authorList>
            <person name="Cuomo C.A."/>
            <person name="Untereiner W.A."/>
            <person name="Ma L.-J."/>
            <person name="Grabherr M."/>
            <person name="Birren B.W."/>
        </authorList>
    </citation>
    <scope>NUCLEOTIDE SEQUENCE [LARGE SCALE GENOMIC DNA]</scope>
    <source>
        <strain evidence="7">ATCC 6205 / CBS 148.51 / DSM 1962 / NBRC 6347 / NRRL 1970</strain>
    </source>
</reference>
<dbReference type="PANTHER" id="PTHR31465">
    <property type="entry name" value="PROTEIN RTA1-RELATED"/>
    <property type="match status" value="1"/>
</dbReference>
<dbReference type="HOGENOM" id="CLU_033465_3_0_1"/>
<evidence type="ECO:0000256" key="2">
    <source>
        <dbReference type="ARBA" id="ARBA00022692"/>
    </source>
</evidence>
<keyword evidence="3 5" id="KW-1133">Transmembrane helix</keyword>
<comment type="subcellular location">
    <subcellularLocation>
        <location evidence="1">Membrane</location>
        <topology evidence="1">Multi-pass membrane protein</topology>
    </subcellularLocation>
</comment>
<feature type="transmembrane region" description="Helical" evidence="5">
    <location>
        <begin position="100"/>
        <end position="124"/>
    </location>
</feature>
<keyword evidence="4 5" id="KW-0472">Membrane</keyword>
<feature type="transmembrane region" description="Helical" evidence="5">
    <location>
        <begin position="267"/>
        <end position="287"/>
    </location>
</feature>
<dbReference type="Pfam" id="PF04479">
    <property type="entry name" value="RTA1"/>
    <property type="match status" value="1"/>
</dbReference>
<dbReference type="eggNOG" id="ENOG502RZA5">
    <property type="taxonomic scope" value="Eukaryota"/>
</dbReference>
<gene>
    <name evidence="6" type="ORF">CHGG_09296</name>
</gene>
<feature type="transmembrane region" description="Helical" evidence="5">
    <location>
        <begin position="230"/>
        <end position="247"/>
    </location>
</feature>
<evidence type="ECO:0000256" key="5">
    <source>
        <dbReference type="SAM" id="Phobius"/>
    </source>
</evidence>
<accession>Q2GRV8</accession>
<sequence>MTTLTPTPTIPSPPKCTTAIPDHRGYVPPTACNAHYGFYPSWEWNLVFTIGFFLASLLHIAQMLASRKWFCGVLVMGALWEYACFMLRTLGAFDQQNGGLVVGGTVLFLLAPLWINAFVYMVVARLIHFLLPSNSQRILGLSPRWLAKAFVAVDVLSFFIQAAGGGMLAGQDGGDTVQTGQRIYMAGIGVQLAFVVIFAAITGLFTLRLERLMGAGLLEPRHNLTVTRHLVWFMLTVIGLIVVRIVFRFVEFSGGVSSSNPILANEAYQLGLDALPMLIALLLINAVHPSKVLKGPESSFPRTWPRHWKAKSGGEHELLDSSGSRDPISTLRRLLEHCCGS</sequence>
<dbReference type="InParanoid" id="Q2GRV8"/>
<dbReference type="InterPro" id="IPR007568">
    <property type="entry name" value="RTA1"/>
</dbReference>
<feature type="transmembrane region" description="Helical" evidence="5">
    <location>
        <begin position="44"/>
        <end position="62"/>
    </location>
</feature>
<evidence type="ECO:0008006" key="8">
    <source>
        <dbReference type="Google" id="ProtNLM"/>
    </source>
</evidence>
<keyword evidence="7" id="KW-1185">Reference proteome</keyword>
<name>Q2GRV8_CHAGB</name>
<dbReference type="RefSeq" id="XP_001227223.1">
    <property type="nucleotide sequence ID" value="XM_001227222.1"/>
</dbReference>
<feature type="transmembrane region" description="Helical" evidence="5">
    <location>
        <begin position="145"/>
        <end position="163"/>
    </location>
</feature>
<dbReference type="PANTHER" id="PTHR31465:SF15">
    <property type="entry name" value="LIPID TRANSPORTER ATNI-RELATED"/>
    <property type="match status" value="1"/>
</dbReference>
<protein>
    <recommendedName>
        <fullName evidence="8">RTA1 domain protein</fullName>
    </recommendedName>
</protein>
<evidence type="ECO:0000313" key="6">
    <source>
        <dbReference type="EMBL" id="EAQ85282.1"/>
    </source>
</evidence>
<dbReference type="Proteomes" id="UP000001056">
    <property type="component" value="Unassembled WGS sequence"/>
</dbReference>
<feature type="transmembrane region" description="Helical" evidence="5">
    <location>
        <begin position="183"/>
        <end position="209"/>
    </location>
</feature>
<dbReference type="VEuPathDB" id="FungiDB:CHGG_09296"/>